<proteinExistence type="predicted"/>
<accession>A0ABS1VZZ1</accession>
<evidence type="ECO:0000259" key="1">
    <source>
        <dbReference type="Pfam" id="PF12770"/>
    </source>
</evidence>
<gene>
    <name evidence="2" type="ORF">JKJ07_37635</name>
</gene>
<protein>
    <submittedName>
        <fullName evidence="2">CHAT domain-containing protein</fullName>
    </submittedName>
</protein>
<dbReference type="EMBL" id="JAENHO010000012">
    <property type="protein sequence ID" value="MBL7260060.1"/>
    <property type="molecule type" value="Genomic_DNA"/>
</dbReference>
<organism evidence="2 3">
    <name type="scientific">Paractinoplanes lichenicola</name>
    <dbReference type="NCBI Taxonomy" id="2802976"/>
    <lineage>
        <taxon>Bacteria</taxon>
        <taxon>Bacillati</taxon>
        <taxon>Actinomycetota</taxon>
        <taxon>Actinomycetes</taxon>
        <taxon>Micromonosporales</taxon>
        <taxon>Micromonosporaceae</taxon>
        <taxon>Paractinoplanes</taxon>
    </lineage>
</organism>
<keyword evidence="3" id="KW-1185">Reference proteome</keyword>
<sequence length="1139" mass="120573">MDADRSTQQLAAEGAAALDRGDLEVADRALRAVLDARPDHPDRADWEAGLSTAFTARADKSGLLADYDTAIFWTRAVREHDLDDDDRALVLTVLTVLLQRRCDARSRARDRPGAVADLAEAIDTCRAAVRVSDDPWTTGMLGELTITLAEDTGLAEHARTAAGLLDQAARAAADDPNAWALWHGAARANRLLAEDPAALEAAARQLDRALGYAIPDDDVRLEVHAQRVMAGQSLILHNRYDAPPGSVTLRTVVEAALEAFDAAGPGDPERRAVVALQLALGSITAGADEVAELDVARARRLLTIAAAHLPADPVWQAHMDNAEAGIAQYLLSRDPAGGGDGGMPYVASAARGNDPRQRHRVILAARNVTADTGDRRPAQAADRYTEQPLTPMAPGERISQAVPVSASDRQVIGAFSRVMGLLQDNDGAGAAAAAREVLPALEELGLTGIDLAMLMMLRTIVPLGDPLGSPVVTVPRFEPMAGAAPQLVMAAVMATASAALTQAGARNDEALFRHVVQRVEDSLERTAPADRRSFLGGAVLAAQAHLELATRWPGNLDHATRAAEWFADSMTRAGGVGFPLWPRLAMGRAEALRLTGDADPRATRELGSSALQGYAWQVFAQAGTDNSIMSARAAAADARKVASWCLADRHRDPTATEDLVAALDAGRGLVIRAATTSRSTAERLRRAGHPVLADDWERSAGLGHDLVSGLAMTAGESQGTEIPDDLRLRVLRALGGDRVAGFEPISTSEIRGALRATGTDALVYLVPGDADGYAVIVPATGDTIVLPLPRLRVGPGSPLAAYRAAQTRDAAYRAGQTTRDARGPAATEGPVDRDLQVVDEVTRPASGLAELCGWAWEAAIGPVLGRLRTRPVRLVLIPMGPLGLVPWHAAYDPARTPRRYAAQTAVISYSPSARSFRATAGYRPAPVTSALMVGNPTGDLGFAGRESRAIHDVFYPGGTYLGERGSPTDVLNWIAERPAGPAVLHLACHGAVDPRTPADAHLLLAGPARLSVRTLLDSSRKAALDVQEVFLAACTTSVGGDDHDEVLSLATSFLAAGARTVFGSLWPVPDHETSLLMFQVHRNLRGNGMTPADALHAAQLWMLDPARDTSGIPADLLRDYQPGTVFELTSWAGFIHTGR</sequence>
<reference evidence="2 3" key="1">
    <citation type="submission" date="2021-01" db="EMBL/GenBank/DDBJ databases">
        <title>Actinoplanes sp. nov. LDG1-01 isolated from lichen.</title>
        <authorList>
            <person name="Saeng-In P."/>
            <person name="Phongsopitanun W."/>
            <person name="Kanchanasin P."/>
            <person name="Yuki M."/>
            <person name="Kudo T."/>
            <person name="Ohkuma M."/>
            <person name="Tanasupawat S."/>
        </authorList>
    </citation>
    <scope>NUCLEOTIDE SEQUENCE [LARGE SCALE GENOMIC DNA]</scope>
    <source>
        <strain evidence="2 3">LDG1-01</strain>
    </source>
</reference>
<dbReference type="RefSeq" id="WP_202996735.1">
    <property type="nucleotide sequence ID" value="NZ_JAENHO010000012.1"/>
</dbReference>
<name>A0ABS1VZZ1_9ACTN</name>
<dbReference type="Pfam" id="PF12770">
    <property type="entry name" value="CHAT"/>
    <property type="match status" value="1"/>
</dbReference>
<evidence type="ECO:0000313" key="3">
    <source>
        <dbReference type="Proteomes" id="UP000598996"/>
    </source>
</evidence>
<evidence type="ECO:0000313" key="2">
    <source>
        <dbReference type="EMBL" id="MBL7260060.1"/>
    </source>
</evidence>
<dbReference type="Proteomes" id="UP000598996">
    <property type="component" value="Unassembled WGS sequence"/>
</dbReference>
<comment type="caution">
    <text evidence="2">The sequence shown here is derived from an EMBL/GenBank/DDBJ whole genome shotgun (WGS) entry which is preliminary data.</text>
</comment>
<feature type="domain" description="CHAT" evidence="1">
    <location>
        <begin position="851"/>
        <end position="1138"/>
    </location>
</feature>
<dbReference type="InterPro" id="IPR024983">
    <property type="entry name" value="CHAT_dom"/>
</dbReference>